<accession>A0A1T4W6W0</accession>
<organism evidence="1 2">
    <name type="scientific">Enterovibrio nigricans DSM 22720</name>
    <dbReference type="NCBI Taxonomy" id="1121868"/>
    <lineage>
        <taxon>Bacteria</taxon>
        <taxon>Pseudomonadati</taxon>
        <taxon>Pseudomonadota</taxon>
        <taxon>Gammaproteobacteria</taxon>
        <taxon>Vibrionales</taxon>
        <taxon>Vibrionaceae</taxon>
        <taxon>Enterovibrio</taxon>
    </lineage>
</organism>
<keyword evidence="2" id="KW-1185">Reference proteome</keyword>
<gene>
    <name evidence="1" type="ORF">SAMN02745132_04799</name>
</gene>
<evidence type="ECO:0000313" key="1">
    <source>
        <dbReference type="EMBL" id="SKA73003.1"/>
    </source>
</evidence>
<protein>
    <submittedName>
        <fullName evidence="1">Uncharacterized protein</fullName>
    </submittedName>
</protein>
<dbReference type="Proteomes" id="UP000190162">
    <property type="component" value="Unassembled WGS sequence"/>
</dbReference>
<sequence length="135" mass="15598">MVHIFITCQSSHSSRTYTQIRRIETIITVKLINFTASQNGNLNRLRVFASIKNDGGELLAGIFRKINVIVVYLFQKTLHLVPLLDKLVIFHKAIQWDMKPFVQLAYHVDSQTALTFQHLGNTTARTQKLHHVFRL</sequence>
<proteinExistence type="predicted"/>
<dbReference type="EMBL" id="FUXU01000170">
    <property type="protein sequence ID" value="SKA73003.1"/>
    <property type="molecule type" value="Genomic_DNA"/>
</dbReference>
<dbReference type="AlphaFoldDB" id="A0A1T4W6W0"/>
<reference evidence="2" key="1">
    <citation type="submission" date="2017-02" db="EMBL/GenBank/DDBJ databases">
        <authorList>
            <person name="Varghese N."/>
            <person name="Submissions S."/>
        </authorList>
    </citation>
    <scope>NUCLEOTIDE SEQUENCE [LARGE SCALE GENOMIC DNA]</scope>
    <source>
        <strain evidence="2">DSM 22720</strain>
    </source>
</reference>
<name>A0A1T4W6W0_9GAMM</name>
<evidence type="ECO:0000313" key="2">
    <source>
        <dbReference type="Proteomes" id="UP000190162"/>
    </source>
</evidence>